<reference evidence="4" key="1">
    <citation type="journal article" date="2019" name="Int. J. Syst. Evol. Microbiol.">
        <title>The Global Catalogue of Microorganisms (GCM) 10K type strain sequencing project: providing services to taxonomists for standard genome sequencing and annotation.</title>
        <authorList>
            <consortium name="The Broad Institute Genomics Platform"/>
            <consortium name="The Broad Institute Genome Sequencing Center for Infectious Disease"/>
            <person name="Wu L."/>
            <person name="Ma J."/>
        </authorList>
    </citation>
    <scope>NUCLEOTIDE SEQUENCE [LARGE SCALE GENOMIC DNA]</scope>
    <source>
        <strain evidence="4">JCM 16953</strain>
    </source>
</reference>
<evidence type="ECO:0000259" key="1">
    <source>
        <dbReference type="Pfam" id="PF13298"/>
    </source>
</evidence>
<dbReference type="EMBL" id="BAABAH010000003">
    <property type="protein sequence ID" value="GAA3810352.1"/>
    <property type="molecule type" value="Genomic_DNA"/>
</dbReference>
<dbReference type="NCBIfam" id="TIGR02777">
    <property type="entry name" value="LigD_PE_dom"/>
    <property type="match status" value="1"/>
</dbReference>
<evidence type="ECO:0000259" key="2">
    <source>
        <dbReference type="Pfam" id="PF21686"/>
    </source>
</evidence>
<accession>A0ABP7I5H2</accession>
<dbReference type="PANTHER" id="PTHR42705">
    <property type="entry name" value="BIFUNCTIONAL NON-HOMOLOGOUS END JOINING PROTEIN LIGD"/>
    <property type="match status" value="1"/>
</dbReference>
<dbReference type="Gene3D" id="3.90.920.10">
    <property type="entry name" value="DNA primase, PRIM domain"/>
    <property type="match status" value="1"/>
</dbReference>
<proteinExistence type="predicted"/>
<dbReference type="PANTHER" id="PTHR42705:SF2">
    <property type="entry name" value="BIFUNCTIONAL NON-HOMOLOGOUS END JOINING PROTEIN LIGD"/>
    <property type="match status" value="1"/>
</dbReference>
<organism evidence="3 4">
    <name type="scientific">Nocardioides panacisoli</name>
    <dbReference type="NCBI Taxonomy" id="627624"/>
    <lineage>
        <taxon>Bacteria</taxon>
        <taxon>Bacillati</taxon>
        <taxon>Actinomycetota</taxon>
        <taxon>Actinomycetes</taxon>
        <taxon>Propionibacteriales</taxon>
        <taxon>Nocardioidaceae</taxon>
        <taxon>Nocardioides</taxon>
    </lineage>
</organism>
<evidence type="ECO:0000313" key="4">
    <source>
        <dbReference type="Proteomes" id="UP001501821"/>
    </source>
</evidence>
<dbReference type="InterPro" id="IPR014144">
    <property type="entry name" value="LigD_PE_domain"/>
</dbReference>
<dbReference type="Proteomes" id="UP001501821">
    <property type="component" value="Unassembled WGS sequence"/>
</dbReference>
<name>A0ABP7I5H2_9ACTN</name>
<dbReference type="InterPro" id="IPR052171">
    <property type="entry name" value="NHEJ_LigD"/>
</dbReference>
<sequence>MGELATYRRMRDFRRSPEPAGTTPGEADGARRFVVQRHRASHLHYDLRFEIDGVLVSWAVPKGPTLDPKVRRMAVHVEDHPIEYMSFEGVIPGGQYGGGDVIVWDTGTWEPVKTDDPGRAVADGELHAEMHGEKLRGRLVLVRRDDARPGEKEQWLLLHKNDEHAVPGWDPEEHLASVLTGRTNDDVAADPDRVWRSGAPAGEAEESLLPEPVPDEAIEALEDLGKEGTWEVFGRRLKVTNLDKVLFPGDPPVTKRELLAYVARVAPVSLPYLEGRAINLHRYPNGADKAGFWHKELPSHAPSWLPRWDNPEADAGETQTYLVVDEPAALLWAANFGALEWHPWTSRTTAMHEPTYALVDLDPGERTTWEELLDLARLHRTAIEHLGLVARAKVTGKRGIQIWIPVRPGYTFDETRAWTEKLSRTVGKVLPDLVSWKWEKKQRKGLARLDYTQNAINKTLVAPYSTRPSREAPVSVPIAWHELDDPGLRPDRWTIRTVLDRLDDRGDPFRALLGVEQDLPDIT</sequence>
<dbReference type="Pfam" id="PF21686">
    <property type="entry name" value="LigD_Prim-Pol"/>
    <property type="match status" value="1"/>
</dbReference>
<gene>
    <name evidence="3" type="primary">ligD_2</name>
    <name evidence="3" type="ORF">GCM10022242_11220</name>
</gene>
<feature type="domain" description="DNA ligase D 3'-phosphoesterase" evidence="1">
    <location>
        <begin position="36"/>
        <end position="143"/>
    </location>
</feature>
<comment type="caution">
    <text evidence="3">The sequence shown here is derived from an EMBL/GenBank/DDBJ whole genome shotgun (WGS) entry which is preliminary data.</text>
</comment>
<dbReference type="RefSeq" id="WP_344773189.1">
    <property type="nucleotide sequence ID" value="NZ_BAABAH010000003.1"/>
</dbReference>
<dbReference type="InterPro" id="IPR014145">
    <property type="entry name" value="LigD_pol_dom"/>
</dbReference>
<dbReference type="Pfam" id="PF13298">
    <property type="entry name" value="LigD_N"/>
    <property type="match status" value="1"/>
</dbReference>
<keyword evidence="3" id="KW-0436">Ligase</keyword>
<evidence type="ECO:0000313" key="3">
    <source>
        <dbReference type="EMBL" id="GAA3810352.1"/>
    </source>
</evidence>
<feature type="domain" description="DNA ligase D polymerase" evidence="2">
    <location>
        <begin position="254"/>
        <end position="509"/>
    </location>
</feature>
<dbReference type="GO" id="GO:0016874">
    <property type="term" value="F:ligase activity"/>
    <property type="evidence" value="ECO:0007669"/>
    <property type="project" value="UniProtKB-KW"/>
</dbReference>
<protein>
    <submittedName>
        <fullName evidence="3">Non-homologous end-joining DNA ligase</fullName>
    </submittedName>
</protein>
<keyword evidence="4" id="KW-1185">Reference proteome</keyword>